<dbReference type="SUPFAM" id="SSF55874">
    <property type="entry name" value="ATPase domain of HSP90 chaperone/DNA topoisomerase II/histidine kinase"/>
    <property type="match status" value="1"/>
</dbReference>
<proteinExistence type="predicted"/>
<dbReference type="GO" id="GO:0004674">
    <property type="term" value="F:protein serine/threonine kinase activity"/>
    <property type="evidence" value="ECO:0007669"/>
    <property type="project" value="UniProtKB-KW"/>
</dbReference>
<dbReference type="InterPro" id="IPR003594">
    <property type="entry name" value="HATPase_dom"/>
</dbReference>
<keyword evidence="1" id="KW-0723">Serine/threonine-protein kinase</keyword>
<dbReference type="GO" id="GO:0005524">
    <property type="term" value="F:ATP binding"/>
    <property type="evidence" value="ECO:0007669"/>
    <property type="project" value="UniProtKB-KW"/>
</dbReference>
<dbReference type="CDD" id="cd16936">
    <property type="entry name" value="HATPase_RsbW-like"/>
    <property type="match status" value="1"/>
</dbReference>
<dbReference type="Pfam" id="PF13581">
    <property type="entry name" value="HATPase_c_2"/>
    <property type="match status" value="1"/>
</dbReference>
<evidence type="ECO:0000313" key="3">
    <source>
        <dbReference type="EMBL" id="MDX3129701.1"/>
    </source>
</evidence>
<evidence type="ECO:0000256" key="1">
    <source>
        <dbReference type="ARBA" id="ARBA00022527"/>
    </source>
</evidence>
<protein>
    <submittedName>
        <fullName evidence="3">ATP-binding protein</fullName>
    </submittedName>
</protein>
<dbReference type="EMBL" id="JARAWN010000030">
    <property type="protein sequence ID" value="MDX3129701.1"/>
    <property type="molecule type" value="Genomic_DNA"/>
</dbReference>
<dbReference type="InterPro" id="IPR036890">
    <property type="entry name" value="HATPase_C_sf"/>
</dbReference>
<dbReference type="PANTHER" id="PTHR35526:SF3">
    <property type="entry name" value="ANTI-SIGMA-F FACTOR RSBW"/>
    <property type="match status" value="1"/>
</dbReference>
<reference evidence="3" key="1">
    <citation type="journal article" date="2023" name="Microb. Genom.">
        <title>Mesoterricola silvestris gen. nov., sp. nov., Mesoterricola sediminis sp. nov., Geothrix oryzae sp. nov., Geothrix edaphica sp. nov., Geothrix rubra sp. nov., and Geothrix limicola sp. nov., six novel members of Acidobacteriota isolated from soils.</title>
        <authorList>
            <person name="Weisberg A.J."/>
            <person name="Pearce E."/>
            <person name="Kramer C.G."/>
            <person name="Chang J.H."/>
            <person name="Clarke C.R."/>
        </authorList>
    </citation>
    <scope>NUCLEOTIDE SEQUENCE</scope>
    <source>
        <strain evidence="3">ND06-05F</strain>
    </source>
</reference>
<organism evidence="3 4">
    <name type="scientific">Streptomyces europaeiscabiei</name>
    <dbReference type="NCBI Taxonomy" id="146819"/>
    <lineage>
        <taxon>Bacteria</taxon>
        <taxon>Bacillati</taxon>
        <taxon>Actinomycetota</taxon>
        <taxon>Actinomycetes</taxon>
        <taxon>Kitasatosporales</taxon>
        <taxon>Streptomycetaceae</taxon>
        <taxon>Streptomyces</taxon>
    </lineage>
</organism>
<dbReference type="Proteomes" id="UP001273589">
    <property type="component" value="Unassembled WGS sequence"/>
</dbReference>
<evidence type="ECO:0000259" key="2">
    <source>
        <dbReference type="Pfam" id="PF13581"/>
    </source>
</evidence>
<accession>A0AAJ2UKH6</accession>
<comment type="caution">
    <text evidence="3">The sequence shown here is derived from an EMBL/GenBank/DDBJ whole genome shotgun (WGS) entry which is preliminary data.</text>
</comment>
<sequence>MVTPLEDRASDQQESAAPLRYSAAWHTSDASIADARTAVRTLLAQAGHDPHHRSSQDAQLVVSELVTNALRHAPGPGGLALEVAPDAALLRIAVSDSSPRPPELRAHDARRVGGHGLHLVARLCDQVQTIALNTGKQVVAHLHLRKPSH</sequence>
<name>A0AAJ2UKH6_9ACTN</name>
<keyword evidence="3" id="KW-0067">ATP-binding</keyword>
<feature type="domain" description="Histidine kinase/HSP90-like ATPase" evidence="2">
    <location>
        <begin position="30"/>
        <end position="139"/>
    </location>
</feature>
<dbReference type="PANTHER" id="PTHR35526">
    <property type="entry name" value="ANTI-SIGMA-F FACTOR RSBW-RELATED"/>
    <property type="match status" value="1"/>
</dbReference>
<keyword evidence="3" id="KW-0547">Nucleotide-binding</keyword>
<keyword evidence="1" id="KW-0418">Kinase</keyword>
<dbReference type="Gene3D" id="3.30.565.10">
    <property type="entry name" value="Histidine kinase-like ATPase, C-terminal domain"/>
    <property type="match status" value="1"/>
</dbReference>
<dbReference type="RefSeq" id="WP_319690185.1">
    <property type="nucleotide sequence ID" value="NZ_JARAWN010000030.1"/>
</dbReference>
<dbReference type="AlphaFoldDB" id="A0AAJ2UKH6"/>
<keyword evidence="1" id="KW-0808">Transferase</keyword>
<gene>
    <name evidence="3" type="ORF">PV367_07785</name>
</gene>
<evidence type="ECO:0000313" key="4">
    <source>
        <dbReference type="Proteomes" id="UP001273589"/>
    </source>
</evidence>
<dbReference type="InterPro" id="IPR050267">
    <property type="entry name" value="Anti-sigma-factor_SerPK"/>
</dbReference>